<dbReference type="Proteomes" id="UP000799770">
    <property type="component" value="Unassembled WGS sequence"/>
</dbReference>
<evidence type="ECO:0000313" key="2">
    <source>
        <dbReference type="EMBL" id="KAF2105975.1"/>
    </source>
</evidence>
<protein>
    <submittedName>
        <fullName evidence="2">Uncharacterized protein</fullName>
    </submittedName>
</protein>
<name>A0A6A5YFY6_9PLEO</name>
<reference evidence="2" key="1">
    <citation type="journal article" date="2020" name="Stud. Mycol.">
        <title>101 Dothideomycetes genomes: a test case for predicting lifestyles and emergence of pathogens.</title>
        <authorList>
            <person name="Haridas S."/>
            <person name="Albert R."/>
            <person name="Binder M."/>
            <person name="Bloem J."/>
            <person name="Labutti K."/>
            <person name="Salamov A."/>
            <person name="Andreopoulos B."/>
            <person name="Baker S."/>
            <person name="Barry K."/>
            <person name="Bills G."/>
            <person name="Bluhm B."/>
            <person name="Cannon C."/>
            <person name="Castanera R."/>
            <person name="Culley D."/>
            <person name="Daum C."/>
            <person name="Ezra D."/>
            <person name="Gonzalez J."/>
            <person name="Henrissat B."/>
            <person name="Kuo A."/>
            <person name="Liang C."/>
            <person name="Lipzen A."/>
            <person name="Lutzoni F."/>
            <person name="Magnuson J."/>
            <person name="Mondo S."/>
            <person name="Nolan M."/>
            <person name="Ohm R."/>
            <person name="Pangilinan J."/>
            <person name="Park H.-J."/>
            <person name="Ramirez L."/>
            <person name="Alfaro M."/>
            <person name="Sun H."/>
            <person name="Tritt A."/>
            <person name="Yoshinaga Y."/>
            <person name="Zwiers L.-H."/>
            <person name="Turgeon B."/>
            <person name="Goodwin S."/>
            <person name="Spatafora J."/>
            <person name="Crous P."/>
            <person name="Grigoriev I."/>
        </authorList>
    </citation>
    <scope>NUCLEOTIDE SEQUENCE</scope>
    <source>
        <strain evidence="2">CBS 627.86</strain>
    </source>
</reference>
<feature type="region of interest" description="Disordered" evidence="1">
    <location>
        <begin position="1"/>
        <end position="21"/>
    </location>
</feature>
<dbReference type="AlphaFoldDB" id="A0A6A5YFY6"/>
<evidence type="ECO:0000256" key="1">
    <source>
        <dbReference type="SAM" id="MobiDB-lite"/>
    </source>
</evidence>
<feature type="region of interest" description="Disordered" evidence="1">
    <location>
        <begin position="189"/>
        <end position="243"/>
    </location>
</feature>
<organism evidence="2 3">
    <name type="scientific">Lophiotrema nucula</name>
    <dbReference type="NCBI Taxonomy" id="690887"/>
    <lineage>
        <taxon>Eukaryota</taxon>
        <taxon>Fungi</taxon>
        <taxon>Dikarya</taxon>
        <taxon>Ascomycota</taxon>
        <taxon>Pezizomycotina</taxon>
        <taxon>Dothideomycetes</taxon>
        <taxon>Pleosporomycetidae</taxon>
        <taxon>Pleosporales</taxon>
        <taxon>Lophiotremataceae</taxon>
        <taxon>Lophiotrema</taxon>
    </lineage>
</organism>
<evidence type="ECO:0000313" key="3">
    <source>
        <dbReference type="Proteomes" id="UP000799770"/>
    </source>
</evidence>
<keyword evidence="3" id="KW-1185">Reference proteome</keyword>
<accession>A0A6A5YFY6</accession>
<sequence>MDDIMHKSGDDIAADGSEPNINPNYAVSTCEDRPQNIGYGAMSVDKCVEGFMATVNGCDERELNGEKFWKSGNGAAYLAFHTPANNLYSAADARASPPWQGAPSKFGSSTLRTTTPLHRSSSLFHEKLRSMYFLPIISLSVLTQGSFTFTPRALYEAGVHHNGLNETQALKYWPTSNLGYRIHTHRSVEVGSARNSEQESSDSQHGGTTANEKDESGNAASTEPAEDNEKNDDSDDSHIRDDAPCPNVIEEVFWCSECGGKDATGNCNGITDDENINLWKGCDCADDPDWSQSPRGRVNPNLRRDRNILGNLHLLPNNPTREDFDRLAERDVGSGRGEESGSVRAPLATFAALSGVHSV</sequence>
<proteinExistence type="predicted"/>
<gene>
    <name evidence="2" type="ORF">BDV96DRAFT_638479</name>
</gene>
<feature type="compositionally biased region" description="Basic and acidic residues" evidence="1">
    <location>
        <begin position="1"/>
        <end position="10"/>
    </location>
</feature>
<feature type="compositionally biased region" description="Acidic residues" evidence="1">
    <location>
        <begin position="224"/>
        <end position="235"/>
    </location>
</feature>
<feature type="compositionally biased region" description="Polar residues" evidence="1">
    <location>
        <begin position="201"/>
        <end position="210"/>
    </location>
</feature>
<dbReference type="EMBL" id="ML977368">
    <property type="protein sequence ID" value="KAF2105975.1"/>
    <property type="molecule type" value="Genomic_DNA"/>
</dbReference>